<gene>
    <name evidence="2" type="ORF">GCM10010246_84450</name>
</gene>
<dbReference type="Proteomes" id="UP001500253">
    <property type="component" value="Unassembled WGS sequence"/>
</dbReference>
<evidence type="ECO:0000256" key="1">
    <source>
        <dbReference type="SAM" id="MobiDB-lite"/>
    </source>
</evidence>
<protein>
    <submittedName>
        <fullName evidence="2">Uncharacterized protein</fullName>
    </submittedName>
</protein>
<keyword evidence="3" id="KW-1185">Reference proteome</keyword>
<evidence type="ECO:0000313" key="2">
    <source>
        <dbReference type="EMBL" id="GAA2376714.1"/>
    </source>
</evidence>
<dbReference type="EMBL" id="BAAASD010000097">
    <property type="protein sequence ID" value="GAA2376714.1"/>
    <property type="molecule type" value="Genomic_DNA"/>
</dbReference>
<reference evidence="3" key="1">
    <citation type="journal article" date="2019" name="Int. J. Syst. Evol. Microbiol.">
        <title>The Global Catalogue of Microorganisms (GCM) 10K type strain sequencing project: providing services to taxonomists for standard genome sequencing and annotation.</title>
        <authorList>
            <consortium name="The Broad Institute Genomics Platform"/>
            <consortium name="The Broad Institute Genome Sequencing Center for Infectious Disease"/>
            <person name="Wu L."/>
            <person name="Ma J."/>
        </authorList>
    </citation>
    <scope>NUCLEOTIDE SEQUENCE [LARGE SCALE GENOMIC DNA]</scope>
    <source>
        <strain evidence="3">JCM 4316</strain>
    </source>
</reference>
<organism evidence="2 3">
    <name type="scientific">Streptomyces cuspidosporus</name>
    <dbReference type="NCBI Taxonomy" id="66882"/>
    <lineage>
        <taxon>Bacteria</taxon>
        <taxon>Bacillati</taxon>
        <taxon>Actinomycetota</taxon>
        <taxon>Actinomycetes</taxon>
        <taxon>Kitasatosporales</taxon>
        <taxon>Streptomycetaceae</taxon>
        <taxon>Streptomyces</taxon>
    </lineage>
</organism>
<name>A0ABP5UCJ2_9ACTN</name>
<sequence>MEIAFQYGPFLAAADGMDQFKLGDLAHAHPAFIKDGGPASLHGGDPEQPVAGTGVDQI</sequence>
<evidence type="ECO:0000313" key="3">
    <source>
        <dbReference type="Proteomes" id="UP001500253"/>
    </source>
</evidence>
<feature type="region of interest" description="Disordered" evidence="1">
    <location>
        <begin position="34"/>
        <end position="58"/>
    </location>
</feature>
<comment type="caution">
    <text evidence="2">The sequence shown here is derived from an EMBL/GenBank/DDBJ whole genome shotgun (WGS) entry which is preliminary data.</text>
</comment>
<accession>A0ABP5UCJ2</accession>
<proteinExistence type="predicted"/>